<dbReference type="Pfam" id="PF00534">
    <property type="entry name" value="Glycos_transf_1"/>
    <property type="match status" value="1"/>
</dbReference>
<name>A0A927CIG1_9BACL</name>
<dbReference type="PANTHER" id="PTHR12526:SF630">
    <property type="entry name" value="GLYCOSYLTRANSFERASE"/>
    <property type="match status" value="1"/>
</dbReference>
<evidence type="ECO:0000313" key="2">
    <source>
        <dbReference type="EMBL" id="MBD2866501.1"/>
    </source>
</evidence>
<keyword evidence="3" id="KW-1185">Reference proteome</keyword>
<dbReference type="EMBL" id="JACXJA010000061">
    <property type="protein sequence ID" value="MBD2866501.1"/>
    <property type="molecule type" value="Genomic_DNA"/>
</dbReference>
<proteinExistence type="predicted"/>
<comment type="caution">
    <text evidence="2">The sequence shown here is derived from an EMBL/GenBank/DDBJ whole genome shotgun (WGS) entry which is preliminary data.</text>
</comment>
<evidence type="ECO:0000313" key="3">
    <source>
        <dbReference type="Proteomes" id="UP000639396"/>
    </source>
</evidence>
<dbReference type="SUPFAM" id="SSF53756">
    <property type="entry name" value="UDP-Glycosyltransferase/glycogen phosphorylase"/>
    <property type="match status" value="1"/>
</dbReference>
<dbReference type="PANTHER" id="PTHR12526">
    <property type="entry name" value="GLYCOSYLTRANSFERASE"/>
    <property type="match status" value="1"/>
</dbReference>
<dbReference type="Gene3D" id="3.40.50.2000">
    <property type="entry name" value="Glycogen Phosphorylase B"/>
    <property type="match status" value="2"/>
</dbReference>
<dbReference type="CDD" id="cd03801">
    <property type="entry name" value="GT4_PimA-like"/>
    <property type="match status" value="1"/>
</dbReference>
<sequence length="357" mass="40944">MLKIGIIGHFAKGLNAADGQTIKTRMLEDELNLVLENKAISVDTHNWKNNPFKLLFHCVRLLQTCNHIVVLPDTNGIRVLVPLMIALNSLFRRKIHYVVIGGWLPDFLKDHSSYRAVVKKINSIHVESHTMINKLMDLGFRQAHYMPNFKRLKPLSEEELTLNQQMPYKLCTFSRVLKEKGIETAIEAVTQINEKHGKTVYTLDIYGLIDPEYKDRFSHVMSTAKEYVSYKGIVGYDQSVETLKEYFMLLFPTYYSSEGFAGTLLDAFASGLPVLASDWKYNREIVTDGINGFIYNLENESLQDKLEDILGDPDAINNLKRNCLEEYDKYNPDYVIRQFLSVIEGNLKEPKVIHVSG</sequence>
<dbReference type="AlphaFoldDB" id="A0A927CIG1"/>
<accession>A0A927CIG1</accession>
<protein>
    <submittedName>
        <fullName evidence="2">Glycosyltransferase family 4 protein</fullName>
    </submittedName>
</protein>
<dbReference type="Proteomes" id="UP000639396">
    <property type="component" value="Unassembled WGS sequence"/>
</dbReference>
<organism evidence="2 3">
    <name type="scientific">Paenibacillus oceani</name>
    <dbReference type="NCBI Taxonomy" id="2772510"/>
    <lineage>
        <taxon>Bacteria</taxon>
        <taxon>Bacillati</taxon>
        <taxon>Bacillota</taxon>
        <taxon>Bacilli</taxon>
        <taxon>Bacillales</taxon>
        <taxon>Paenibacillaceae</taxon>
        <taxon>Paenibacillus</taxon>
    </lineage>
</organism>
<dbReference type="GO" id="GO:0016757">
    <property type="term" value="F:glycosyltransferase activity"/>
    <property type="evidence" value="ECO:0007669"/>
    <property type="project" value="InterPro"/>
</dbReference>
<gene>
    <name evidence="2" type="ORF">IDH45_31475</name>
</gene>
<feature type="domain" description="Glycosyl transferase family 1" evidence="1">
    <location>
        <begin position="165"/>
        <end position="322"/>
    </location>
</feature>
<dbReference type="RefSeq" id="WP_190932119.1">
    <property type="nucleotide sequence ID" value="NZ_JACXJA010000061.1"/>
</dbReference>
<reference evidence="2" key="1">
    <citation type="submission" date="2020-09" db="EMBL/GenBank/DDBJ databases">
        <title>A novel bacterium of genus Paenibacillus, isolated from South China Sea.</title>
        <authorList>
            <person name="Huang H."/>
            <person name="Mo K."/>
            <person name="Hu Y."/>
        </authorList>
    </citation>
    <scope>NUCLEOTIDE SEQUENCE</scope>
    <source>
        <strain evidence="2">IB182363</strain>
    </source>
</reference>
<evidence type="ECO:0000259" key="1">
    <source>
        <dbReference type="Pfam" id="PF00534"/>
    </source>
</evidence>
<dbReference type="InterPro" id="IPR001296">
    <property type="entry name" value="Glyco_trans_1"/>
</dbReference>